<dbReference type="EMBL" id="CAFBOR010000181">
    <property type="protein sequence ID" value="CAB4995580.1"/>
    <property type="molecule type" value="Genomic_DNA"/>
</dbReference>
<dbReference type="AlphaFoldDB" id="A0A6J7NQ55"/>
<reference evidence="2" key="1">
    <citation type="submission" date="2020-05" db="EMBL/GenBank/DDBJ databases">
        <authorList>
            <person name="Chiriac C."/>
            <person name="Salcher M."/>
            <person name="Ghai R."/>
            <person name="Kavagutti S V."/>
        </authorList>
    </citation>
    <scope>NUCLEOTIDE SEQUENCE</scope>
</reference>
<evidence type="ECO:0000256" key="1">
    <source>
        <dbReference type="SAM" id="MobiDB-lite"/>
    </source>
</evidence>
<feature type="compositionally biased region" description="Polar residues" evidence="1">
    <location>
        <begin position="81"/>
        <end position="92"/>
    </location>
</feature>
<organism evidence="2">
    <name type="scientific">freshwater metagenome</name>
    <dbReference type="NCBI Taxonomy" id="449393"/>
    <lineage>
        <taxon>unclassified sequences</taxon>
        <taxon>metagenomes</taxon>
        <taxon>ecological metagenomes</taxon>
    </lineage>
</organism>
<sequence length="135" mass="14187">MRSAVRVFAGPPKPIGIRLCTGRGSHHRSVNVTLSLANETGGACSHNARHARTESTIREVRPTNARPASTNSSRCHPLPTPRSTRPLESTSRVATDLAVSNAGRTVEIKTPVASLTRLVTAAMAARVVIGSSQGS</sequence>
<evidence type="ECO:0000313" key="2">
    <source>
        <dbReference type="EMBL" id="CAB4995580.1"/>
    </source>
</evidence>
<name>A0A6J7NQ55_9ZZZZ</name>
<proteinExistence type="predicted"/>
<feature type="region of interest" description="Disordered" evidence="1">
    <location>
        <begin position="60"/>
        <end position="92"/>
    </location>
</feature>
<accession>A0A6J7NQ55</accession>
<protein>
    <submittedName>
        <fullName evidence="2">Unannotated protein</fullName>
    </submittedName>
</protein>
<gene>
    <name evidence="2" type="ORF">UFOPK3974_01194</name>
</gene>